<accession>A0A4Z2FPM8</accession>
<organism evidence="1 2">
    <name type="scientific">Liparis tanakae</name>
    <name type="common">Tanaka's snailfish</name>
    <dbReference type="NCBI Taxonomy" id="230148"/>
    <lineage>
        <taxon>Eukaryota</taxon>
        <taxon>Metazoa</taxon>
        <taxon>Chordata</taxon>
        <taxon>Craniata</taxon>
        <taxon>Vertebrata</taxon>
        <taxon>Euteleostomi</taxon>
        <taxon>Actinopterygii</taxon>
        <taxon>Neopterygii</taxon>
        <taxon>Teleostei</taxon>
        <taxon>Neoteleostei</taxon>
        <taxon>Acanthomorphata</taxon>
        <taxon>Eupercaria</taxon>
        <taxon>Perciformes</taxon>
        <taxon>Cottioidei</taxon>
        <taxon>Cottales</taxon>
        <taxon>Liparidae</taxon>
        <taxon>Liparis</taxon>
    </lineage>
</organism>
<evidence type="ECO:0000313" key="1">
    <source>
        <dbReference type="EMBL" id="TNN42282.1"/>
    </source>
</evidence>
<sequence>MPSIAFLASSGFSNVTKPNPRDLWVSLSMMTVQTLMAPYFEKASVSESLPVSYFRFPTYSFPSSDMMLRDLTNRSPKESDRRLVYLWGFTRCRSLMSRLPEQTHQSKAPFLHLQHPECVNHPGPYFSTT</sequence>
<comment type="caution">
    <text evidence="1">The sequence shown here is derived from an EMBL/GenBank/DDBJ whole genome shotgun (WGS) entry which is preliminary data.</text>
</comment>
<reference evidence="1 2" key="1">
    <citation type="submission" date="2019-03" db="EMBL/GenBank/DDBJ databases">
        <title>First draft genome of Liparis tanakae, snailfish: a comprehensive survey of snailfish specific genes.</title>
        <authorList>
            <person name="Kim W."/>
            <person name="Song I."/>
            <person name="Jeong J.-H."/>
            <person name="Kim D."/>
            <person name="Kim S."/>
            <person name="Ryu S."/>
            <person name="Song J.Y."/>
            <person name="Lee S.K."/>
        </authorList>
    </citation>
    <scope>NUCLEOTIDE SEQUENCE [LARGE SCALE GENOMIC DNA]</scope>
    <source>
        <tissue evidence="1">Muscle</tissue>
    </source>
</reference>
<dbReference type="Proteomes" id="UP000314294">
    <property type="component" value="Unassembled WGS sequence"/>
</dbReference>
<protein>
    <submittedName>
        <fullName evidence="1">Uncharacterized protein</fullName>
    </submittedName>
</protein>
<keyword evidence="2" id="KW-1185">Reference proteome</keyword>
<dbReference type="AlphaFoldDB" id="A0A4Z2FPM8"/>
<evidence type="ECO:0000313" key="2">
    <source>
        <dbReference type="Proteomes" id="UP000314294"/>
    </source>
</evidence>
<name>A0A4Z2FPM8_9TELE</name>
<dbReference type="EMBL" id="SRLO01001048">
    <property type="protein sequence ID" value="TNN42282.1"/>
    <property type="molecule type" value="Genomic_DNA"/>
</dbReference>
<proteinExistence type="predicted"/>
<gene>
    <name evidence="1" type="ORF">EYF80_047544</name>
</gene>